<evidence type="ECO:0000256" key="2">
    <source>
        <dbReference type="ARBA" id="ARBA00022670"/>
    </source>
</evidence>
<dbReference type="GO" id="GO:0008233">
    <property type="term" value="F:peptidase activity"/>
    <property type="evidence" value="ECO:0007669"/>
    <property type="project" value="UniProtKB-KW"/>
</dbReference>
<evidence type="ECO:0000259" key="5">
    <source>
        <dbReference type="SMART" id="SM00228"/>
    </source>
</evidence>
<name>A0ABV6YJY0_UNCEI</name>
<feature type="compositionally biased region" description="Polar residues" evidence="4">
    <location>
        <begin position="10"/>
        <end position="27"/>
    </location>
</feature>
<comment type="caution">
    <text evidence="6">The sequence shown here is derived from an EMBL/GenBank/DDBJ whole genome shotgun (WGS) entry which is preliminary data.</text>
</comment>
<dbReference type="PANTHER" id="PTHR43343">
    <property type="entry name" value="PEPTIDASE S12"/>
    <property type="match status" value="1"/>
</dbReference>
<evidence type="ECO:0000256" key="1">
    <source>
        <dbReference type="ARBA" id="ARBA00010541"/>
    </source>
</evidence>
<dbReference type="InterPro" id="IPR009003">
    <property type="entry name" value="Peptidase_S1_PA"/>
</dbReference>
<comment type="similarity">
    <text evidence="1">Belongs to the peptidase S1C family.</text>
</comment>
<reference evidence="6 7" key="1">
    <citation type="submission" date="2024-09" db="EMBL/GenBank/DDBJ databases">
        <authorList>
            <person name="D'Angelo T."/>
        </authorList>
    </citation>
    <scope>NUCLEOTIDE SEQUENCE [LARGE SCALE GENOMIC DNA]</scope>
    <source>
        <strain evidence="6">SAG AM-320-E07</strain>
    </source>
</reference>
<accession>A0ABV6YJY0</accession>
<dbReference type="EC" id="3.4.21.-" evidence="6"/>
<keyword evidence="7" id="KW-1185">Reference proteome</keyword>
<dbReference type="InterPro" id="IPR051201">
    <property type="entry name" value="Chloro_Bact_Ser_Proteases"/>
</dbReference>
<feature type="domain" description="PDZ" evidence="5">
    <location>
        <begin position="258"/>
        <end position="342"/>
    </location>
</feature>
<sequence length="357" mass="37508">MDTSARHSADTSVSAQAVSGQSHNAFQPGNGDHRCRLRDRDESDLGLLEAYSNAVTSIVDAMAPAVVSLAIRSARRSKTGQQGGSGSGVMVTPDGYLLTNDHVVKNAAEVHVTFIDGSTLAGEVVGQDQATDLALVRLDASGLAYAELGDSNILRPGQVVVAIGNPYGFQSTVSTGVISSLERTMRSPNGRPIENIIQHTAPLNPGNSGGPLVDSGAHVVGINTAMIAMAQGLGFAVPSSTADWVLSELMTQGRVRRAYLGISARTRPLGPRLARYHELDQKTAVEILSVESDTPAETAGVDVGDFIVTIADEVVGGVDELQRHLAHLPIGEQTTITLVRRSRKLVLPVVPQEQSNG</sequence>
<protein>
    <submittedName>
        <fullName evidence="6">S1C family serine protease</fullName>
        <ecNumber evidence="6">3.4.21.-</ecNumber>
    </submittedName>
</protein>
<gene>
    <name evidence="6" type="ORF">ACFL6M_03445</name>
</gene>
<feature type="region of interest" description="Disordered" evidence="4">
    <location>
        <begin position="1"/>
        <end position="33"/>
    </location>
</feature>
<dbReference type="InterPro" id="IPR041489">
    <property type="entry name" value="PDZ_6"/>
</dbReference>
<dbReference type="SUPFAM" id="SSF50156">
    <property type="entry name" value="PDZ domain-like"/>
    <property type="match status" value="1"/>
</dbReference>
<dbReference type="InterPro" id="IPR001478">
    <property type="entry name" value="PDZ"/>
</dbReference>
<dbReference type="Pfam" id="PF13365">
    <property type="entry name" value="Trypsin_2"/>
    <property type="match status" value="1"/>
</dbReference>
<dbReference type="PRINTS" id="PR00834">
    <property type="entry name" value="PROTEASES2C"/>
</dbReference>
<keyword evidence="3 6" id="KW-0378">Hydrolase</keyword>
<evidence type="ECO:0000313" key="6">
    <source>
        <dbReference type="EMBL" id="MFC1572635.1"/>
    </source>
</evidence>
<dbReference type="Pfam" id="PF17820">
    <property type="entry name" value="PDZ_6"/>
    <property type="match status" value="1"/>
</dbReference>
<dbReference type="EMBL" id="JBHPKH010000026">
    <property type="protein sequence ID" value="MFC1572635.1"/>
    <property type="molecule type" value="Genomic_DNA"/>
</dbReference>
<dbReference type="InterPro" id="IPR001940">
    <property type="entry name" value="Peptidase_S1C"/>
</dbReference>
<dbReference type="PANTHER" id="PTHR43343:SF3">
    <property type="entry name" value="PROTEASE DO-LIKE 8, CHLOROPLASTIC"/>
    <property type="match status" value="1"/>
</dbReference>
<dbReference type="Gene3D" id="2.30.42.10">
    <property type="match status" value="1"/>
</dbReference>
<dbReference type="SUPFAM" id="SSF50494">
    <property type="entry name" value="Trypsin-like serine proteases"/>
    <property type="match status" value="1"/>
</dbReference>
<evidence type="ECO:0000313" key="7">
    <source>
        <dbReference type="Proteomes" id="UP001593833"/>
    </source>
</evidence>
<dbReference type="Proteomes" id="UP001593833">
    <property type="component" value="Unassembled WGS sequence"/>
</dbReference>
<evidence type="ECO:0000256" key="4">
    <source>
        <dbReference type="SAM" id="MobiDB-lite"/>
    </source>
</evidence>
<proteinExistence type="inferred from homology"/>
<dbReference type="InterPro" id="IPR036034">
    <property type="entry name" value="PDZ_sf"/>
</dbReference>
<dbReference type="GO" id="GO:0006508">
    <property type="term" value="P:proteolysis"/>
    <property type="evidence" value="ECO:0007669"/>
    <property type="project" value="UniProtKB-KW"/>
</dbReference>
<keyword evidence="2 6" id="KW-0645">Protease</keyword>
<organism evidence="6 7">
    <name type="scientific">Eiseniibacteriota bacterium</name>
    <dbReference type="NCBI Taxonomy" id="2212470"/>
    <lineage>
        <taxon>Bacteria</taxon>
        <taxon>Candidatus Eiseniibacteriota</taxon>
    </lineage>
</organism>
<dbReference type="InterPro" id="IPR043504">
    <property type="entry name" value="Peptidase_S1_PA_chymotrypsin"/>
</dbReference>
<dbReference type="SMART" id="SM00228">
    <property type="entry name" value="PDZ"/>
    <property type="match status" value="1"/>
</dbReference>
<dbReference type="Gene3D" id="2.40.10.10">
    <property type="entry name" value="Trypsin-like serine proteases"/>
    <property type="match status" value="2"/>
</dbReference>
<evidence type="ECO:0000256" key="3">
    <source>
        <dbReference type="ARBA" id="ARBA00022801"/>
    </source>
</evidence>